<dbReference type="InterPro" id="IPR046175">
    <property type="entry name" value="DUF6177"/>
</dbReference>
<accession>A0ABY2IZ47</accession>
<protein>
    <submittedName>
        <fullName evidence="1">Uncharacterized protein</fullName>
    </submittedName>
</protein>
<sequence length="369" mass="39233">MSAREFTGMRHPLVDSVHTGWVRSESRAPVIYLSEGRADLFVQAATQNLAVVLVTDALSSLSEPYCQAMSDSGGAWVVRAADGTLRDGLSGARLEQISDAVGRTAVSATTDIADAFLRPKPAEHLELVISVSMRHKALATTRLGGPLELLSQRLRGEQPSSWGVHEPAGTAWDRDQLTAFARSRMPDDSRFIATGRRDSPMLATIAVCRTGQGLEETTRAFIGMGLPGADRARTAVETVTAAFSALAETGMPLIAVALARPGQVSQLRPPLLQLPPTPLAMLIGPPGVKALQLNPARLAGEFGAVIVGRPRIPALLFPLGTLDDSGWNQLDRLLGSFNQGRLKTALGSNRDALRGLDTRPGTRGGDRGQ</sequence>
<keyword evidence="2" id="KW-1185">Reference proteome</keyword>
<dbReference type="EMBL" id="SOGJ01000022">
    <property type="protein sequence ID" value="TFC97907.1"/>
    <property type="molecule type" value="Genomic_DNA"/>
</dbReference>
<reference evidence="1 2" key="1">
    <citation type="submission" date="2019-03" db="EMBL/GenBank/DDBJ databases">
        <title>Genomics of glacier-inhabiting Cryobacterium strains.</title>
        <authorList>
            <person name="Liu Q."/>
            <person name="Xin Y.-H."/>
        </authorList>
    </citation>
    <scope>NUCLEOTIDE SEQUENCE [LARGE SCALE GENOMIC DNA]</scope>
    <source>
        <strain evidence="1 2">TMT4-23</strain>
    </source>
</reference>
<gene>
    <name evidence="1" type="ORF">E3O65_09280</name>
</gene>
<organism evidence="1 2">
    <name type="scientific">Cryobacterium breve</name>
    <dbReference type="NCBI Taxonomy" id="1259258"/>
    <lineage>
        <taxon>Bacteria</taxon>
        <taxon>Bacillati</taxon>
        <taxon>Actinomycetota</taxon>
        <taxon>Actinomycetes</taxon>
        <taxon>Micrococcales</taxon>
        <taxon>Microbacteriaceae</taxon>
        <taxon>Cryobacterium</taxon>
    </lineage>
</organism>
<proteinExistence type="predicted"/>
<evidence type="ECO:0000313" key="1">
    <source>
        <dbReference type="EMBL" id="TFC97907.1"/>
    </source>
</evidence>
<dbReference type="Pfam" id="PF19674">
    <property type="entry name" value="DUF6177"/>
    <property type="match status" value="1"/>
</dbReference>
<comment type="caution">
    <text evidence="1">The sequence shown here is derived from an EMBL/GenBank/DDBJ whole genome shotgun (WGS) entry which is preliminary data.</text>
</comment>
<name>A0ABY2IZ47_9MICO</name>
<dbReference type="RefSeq" id="WP_134363451.1">
    <property type="nucleotide sequence ID" value="NZ_SOGJ01000022.1"/>
</dbReference>
<evidence type="ECO:0000313" key="2">
    <source>
        <dbReference type="Proteomes" id="UP000298355"/>
    </source>
</evidence>
<dbReference type="Proteomes" id="UP000298355">
    <property type="component" value="Unassembled WGS sequence"/>
</dbReference>